<accession>A0A5B9W0C3</accession>
<dbReference type="RefSeq" id="WP_148593741.1">
    <property type="nucleotide sequence ID" value="NZ_CP042997.1"/>
</dbReference>
<name>A0A5B9W0C3_9BACT</name>
<dbReference type="EMBL" id="CP042997">
    <property type="protein sequence ID" value="QEH33731.1"/>
    <property type="molecule type" value="Genomic_DNA"/>
</dbReference>
<sequence length="177" mass="18167" precursor="true">MKTFLIRFVWGLVALAGLVGPGSARADFLATLDVTTTPEAGGLTLYQYMLSVDPASDQAAVLLLINVDAAAGLTSISGPAGWEIDYNTGDTGVSWLSPGSDTDLLPGQSAVFSFASPLGAGDEDFLTVGDAFGAVQGRIAGPSLLTVPEPPSLWLLAGAAAAGFPTMTGRRRARHRS</sequence>
<evidence type="ECO:0000313" key="3">
    <source>
        <dbReference type="Proteomes" id="UP000324233"/>
    </source>
</evidence>
<protein>
    <recommendedName>
        <fullName evidence="4">PEP-CTERM protein-sorting domain-containing protein</fullName>
    </recommendedName>
</protein>
<evidence type="ECO:0000313" key="2">
    <source>
        <dbReference type="EMBL" id="QEH33731.1"/>
    </source>
</evidence>
<evidence type="ECO:0000256" key="1">
    <source>
        <dbReference type="SAM" id="SignalP"/>
    </source>
</evidence>
<evidence type="ECO:0008006" key="4">
    <source>
        <dbReference type="Google" id="ProtNLM"/>
    </source>
</evidence>
<dbReference type="AlphaFoldDB" id="A0A5B9W0C3"/>
<dbReference type="KEGG" id="agv:OJF2_22370"/>
<keyword evidence="1" id="KW-0732">Signal</keyword>
<reference evidence="2 3" key="1">
    <citation type="submission" date="2019-08" db="EMBL/GenBank/DDBJ databases">
        <title>Deep-cultivation of Planctomycetes and their phenomic and genomic characterization uncovers novel biology.</title>
        <authorList>
            <person name="Wiegand S."/>
            <person name="Jogler M."/>
            <person name="Boedeker C."/>
            <person name="Pinto D."/>
            <person name="Vollmers J."/>
            <person name="Rivas-Marin E."/>
            <person name="Kohn T."/>
            <person name="Peeters S.H."/>
            <person name="Heuer A."/>
            <person name="Rast P."/>
            <person name="Oberbeckmann S."/>
            <person name="Bunk B."/>
            <person name="Jeske O."/>
            <person name="Meyerdierks A."/>
            <person name="Storesund J.E."/>
            <person name="Kallscheuer N."/>
            <person name="Luecker S."/>
            <person name="Lage O.M."/>
            <person name="Pohl T."/>
            <person name="Merkel B.J."/>
            <person name="Hornburger P."/>
            <person name="Mueller R.-W."/>
            <person name="Bruemmer F."/>
            <person name="Labrenz M."/>
            <person name="Spormann A.M."/>
            <person name="Op den Camp H."/>
            <person name="Overmann J."/>
            <person name="Amann R."/>
            <person name="Jetten M.S.M."/>
            <person name="Mascher T."/>
            <person name="Medema M.H."/>
            <person name="Devos D.P."/>
            <person name="Kaster A.-K."/>
            <person name="Ovreas L."/>
            <person name="Rohde M."/>
            <person name="Galperin M.Y."/>
            <person name="Jogler C."/>
        </authorList>
    </citation>
    <scope>NUCLEOTIDE SEQUENCE [LARGE SCALE GENOMIC DNA]</scope>
    <source>
        <strain evidence="2 3">OJF2</strain>
    </source>
</reference>
<dbReference type="Proteomes" id="UP000324233">
    <property type="component" value="Chromosome"/>
</dbReference>
<feature type="signal peptide" evidence="1">
    <location>
        <begin position="1"/>
        <end position="26"/>
    </location>
</feature>
<feature type="chain" id="PRO_5023132173" description="PEP-CTERM protein-sorting domain-containing protein" evidence="1">
    <location>
        <begin position="27"/>
        <end position="177"/>
    </location>
</feature>
<gene>
    <name evidence="2" type="ORF">OJF2_22370</name>
</gene>
<proteinExistence type="predicted"/>
<organism evidence="2 3">
    <name type="scientific">Aquisphaera giovannonii</name>
    <dbReference type="NCBI Taxonomy" id="406548"/>
    <lineage>
        <taxon>Bacteria</taxon>
        <taxon>Pseudomonadati</taxon>
        <taxon>Planctomycetota</taxon>
        <taxon>Planctomycetia</taxon>
        <taxon>Isosphaerales</taxon>
        <taxon>Isosphaeraceae</taxon>
        <taxon>Aquisphaera</taxon>
    </lineage>
</organism>
<keyword evidence="3" id="KW-1185">Reference proteome</keyword>